<dbReference type="EMBL" id="BMAR01000001">
    <property type="protein sequence ID" value="GFR39656.1"/>
    <property type="molecule type" value="Genomic_DNA"/>
</dbReference>
<dbReference type="AlphaFoldDB" id="A0AAD3DD81"/>
<name>A0AAD3DD81_9CHLO</name>
<feature type="compositionally biased region" description="Low complexity" evidence="1">
    <location>
        <begin position="469"/>
        <end position="481"/>
    </location>
</feature>
<dbReference type="Proteomes" id="UP001054857">
    <property type="component" value="Unassembled WGS sequence"/>
</dbReference>
<keyword evidence="3" id="KW-1185">Reference proteome</keyword>
<reference evidence="2 3" key="1">
    <citation type="journal article" date="2021" name="Sci. Rep.">
        <title>Genome sequencing of the multicellular alga Astrephomene provides insights into convergent evolution of germ-soma differentiation.</title>
        <authorList>
            <person name="Yamashita S."/>
            <person name="Yamamoto K."/>
            <person name="Matsuzaki R."/>
            <person name="Suzuki S."/>
            <person name="Yamaguchi H."/>
            <person name="Hirooka S."/>
            <person name="Minakuchi Y."/>
            <person name="Miyagishima S."/>
            <person name="Kawachi M."/>
            <person name="Toyoda A."/>
            <person name="Nozaki H."/>
        </authorList>
    </citation>
    <scope>NUCLEOTIDE SEQUENCE [LARGE SCALE GENOMIC DNA]</scope>
    <source>
        <strain evidence="2 3">NIES-4017</strain>
    </source>
</reference>
<evidence type="ECO:0000256" key="1">
    <source>
        <dbReference type="SAM" id="MobiDB-lite"/>
    </source>
</evidence>
<feature type="compositionally biased region" description="Low complexity" evidence="1">
    <location>
        <begin position="570"/>
        <end position="579"/>
    </location>
</feature>
<feature type="compositionally biased region" description="Gly residues" evidence="1">
    <location>
        <begin position="131"/>
        <end position="144"/>
    </location>
</feature>
<accession>A0AAD3DD81</accession>
<proteinExistence type="predicted"/>
<feature type="region of interest" description="Disordered" evidence="1">
    <location>
        <begin position="391"/>
        <end position="435"/>
    </location>
</feature>
<feature type="region of interest" description="Disordered" evidence="1">
    <location>
        <begin position="454"/>
        <end position="638"/>
    </location>
</feature>
<evidence type="ECO:0000313" key="3">
    <source>
        <dbReference type="Proteomes" id="UP001054857"/>
    </source>
</evidence>
<protein>
    <submittedName>
        <fullName evidence="2">Uncharacterized protein</fullName>
    </submittedName>
</protein>
<gene>
    <name evidence="2" type="ORF">Agub_g126</name>
</gene>
<feature type="compositionally biased region" description="Low complexity" evidence="1">
    <location>
        <begin position="262"/>
        <end position="272"/>
    </location>
</feature>
<feature type="region of interest" description="Disordered" evidence="1">
    <location>
        <begin position="262"/>
        <end position="281"/>
    </location>
</feature>
<feature type="compositionally biased region" description="Low complexity" evidence="1">
    <location>
        <begin position="149"/>
        <end position="171"/>
    </location>
</feature>
<feature type="compositionally biased region" description="Low complexity" evidence="1">
    <location>
        <begin position="333"/>
        <end position="342"/>
    </location>
</feature>
<feature type="compositionally biased region" description="Low complexity" evidence="1">
    <location>
        <begin position="527"/>
        <end position="543"/>
    </location>
</feature>
<feature type="compositionally biased region" description="Gly residues" evidence="1">
    <location>
        <begin position="308"/>
        <end position="330"/>
    </location>
</feature>
<evidence type="ECO:0000313" key="2">
    <source>
        <dbReference type="EMBL" id="GFR39656.1"/>
    </source>
</evidence>
<organism evidence="2 3">
    <name type="scientific">Astrephomene gubernaculifera</name>
    <dbReference type="NCBI Taxonomy" id="47775"/>
    <lineage>
        <taxon>Eukaryota</taxon>
        <taxon>Viridiplantae</taxon>
        <taxon>Chlorophyta</taxon>
        <taxon>core chlorophytes</taxon>
        <taxon>Chlorophyceae</taxon>
        <taxon>CS clade</taxon>
        <taxon>Chlamydomonadales</taxon>
        <taxon>Astrephomenaceae</taxon>
        <taxon>Astrephomene</taxon>
    </lineage>
</organism>
<feature type="compositionally biased region" description="Gly residues" evidence="1">
    <location>
        <begin position="580"/>
        <end position="604"/>
    </location>
</feature>
<comment type="caution">
    <text evidence="2">The sequence shown here is derived from an EMBL/GenBank/DDBJ whole genome shotgun (WGS) entry which is preliminary data.</text>
</comment>
<feature type="region of interest" description="Disordered" evidence="1">
    <location>
        <begin position="303"/>
        <end position="351"/>
    </location>
</feature>
<feature type="region of interest" description="Disordered" evidence="1">
    <location>
        <begin position="123"/>
        <end position="171"/>
    </location>
</feature>
<sequence>MAAFETYLSRQAMLAGAPADAAAAAAEGSGERDVSPLRSRLPEAPAAAFGAAAGSLSPVPGAPMPGVLLRPMDPAQQQQQAHVAAAVAAAAAGGWQRPLVSEVVWLEGCLLVALLDLRLNGGRSSGAGSSSVGGSGSSGGGANREGGREASSSSRPNSSTTSGASTSAQQQQAVRGLVAQLVRTMASERRQLMQRVRQLQASGGGGSGLLPPSHPSPVSFLSYAGAGRRTQALTSPLMVAAPGRGSGGVGVRTASLTATLAAIPGAGPSPSALRSELSRYSTGPYGSTASAAAAGLLDVEMSTTSQRRGGGGRGGGGGGNGRTGGGGGGALLSTSSTSPVRSSVRRSTDTDAVLPAPLANLYKSESGGMALPAATSMPAVPLQATNSECLLPPLPGNHYHPTQHAGHSPGHSPGPAQGPCSHAAGGGPGAPLQAPDMDELMDVLQALDASQFRRSRTWNGPSGRQSAWAGLEAPAPGAPGQPAGGEGGEETDPRDGGSAARARQNPFATPPRPPHGSSRPPLGPLAGGAAAAAVAAAGGSDAGEVVDSGPMGRTPGRTVSWSSPGVSPMGGIAAGAAAAAGGGGSGGSGVGSGSLAGRGRGPGGRLHSAEGSAHATPTKVSPYLLPPGAPRGAGGAGR</sequence>